<dbReference type="GO" id="GO:0006261">
    <property type="term" value="P:DNA-templated DNA replication"/>
    <property type="evidence" value="ECO:0007669"/>
    <property type="project" value="TreeGrafter"/>
</dbReference>
<keyword evidence="5" id="KW-0235">DNA replication</keyword>
<evidence type="ECO:0000256" key="5">
    <source>
        <dbReference type="ARBA" id="ARBA00022705"/>
    </source>
</evidence>
<keyword evidence="6" id="KW-0239">DNA-directed DNA polymerase</keyword>
<evidence type="ECO:0000256" key="6">
    <source>
        <dbReference type="ARBA" id="ARBA00022932"/>
    </source>
</evidence>
<evidence type="ECO:0000259" key="10">
    <source>
        <dbReference type="Pfam" id="PF21694"/>
    </source>
</evidence>
<dbReference type="InterPro" id="IPR005790">
    <property type="entry name" value="DNA_polIII_delta"/>
</dbReference>
<dbReference type="Gene3D" id="1.20.272.10">
    <property type="match status" value="1"/>
</dbReference>
<dbReference type="Gene3D" id="1.10.8.60">
    <property type="match status" value="1"/>
</dbReference>
<evidence type="ECO:0000256" key="7">
    <source>
        <dbReference type="ARBA" id="ARBA00034754"/>
    </source>
</evidence>
<keyword evidence="12" id="KW-1185">Reference proteome</keyword>
<dbReference type="RefSeq" id="WP_104847544.1">
    <property type="nucleotide sequence ID" value="NZ_PKOZ01000001.1"/>
</dbReference>
<evidence type="ECO:0000313" key="11">
    <source>
        <dbReference type="EMBL" id="PQD96445.1"/>
    </source>
</evidence>
<evidence type="ECO:0000313" key="12">
    <source>
        <dbReference type="Proteomes" id="UP000239663"/>
    </source>
</evidence>
<feature type="domain" description="DNA polymerase III delta subunit-like C-terminal" evidence="10">
    <location>
        <begin position="216"/>
        <end position="335"/>
    </location>
</feature>
<keyword evidence="3" id="KW-0808">Transferase</keyword>
<dbReference type="InterPro" id="IPR008921">
    <property type="entry name" value="DNA_pol3_clamp-load_cplx_C"/>
</dbReference>
<evidence type="ECO:0000256" key="4">
    <source>
        <dbReference type="ARBA" id="ARBA00022695"/>
    </source>
</evidence>
<reference evidence="11 12" key="1">
    <citation type="submission" date="2017-12" db="EMBL/GenBank/DDBJ databases">
        <title>Taxonomic description and draft genome of Pradoshia cofamensis Gen. nov., sp. nov., a thermotolerant bacillale isolated from anterior gut of earthworm Eisenia fetida.</title>
        <authorList>
            <person name="Saha T."/>
            <person name="Chakraborty R."/>
        </authorList>
    </citation>
    <scope>NUCLEOTIDE SEQUENCE [LARGE SCALE GENOMIC DNA]</scope>
    <source>
        <strain evidence="11 12">EAG3</strain>
    </source>
</reference>
<evidence type="ECO:0000256" key="2">
    <source>
        <dbReference type="ARBA" id="ARBA00017703"/>
    </source>
</evidence>
<keyword evidence="4" id="KW-0548">Nucleotidyltransferase</keyword>
<feature type="domain" description="DNA polymerase III delta N-terminal" evidence="9">
    <location>
        <begin position="18"/>
        <end position="142"/>
    </location>
</feature>
<accession>A0A2S7N370</accession>
<dbReference type="InterPro" id="IPR048466">
    <property type="entry name" value="DNA_pol3_delta-like_C"/>
</dbReference>
<dbReference type="Pfam" id="PF21694">
    <property type="entry name" value="DNA_pol3_delta_C"/>
    <property type="match status" value="1"/>
</dbReference>
<dbReference type="SUPFAM" id="SSF48019">
    <property type="entry name" value="post-AAA+ oligomerization domain-like"/>
    <property type="match status" value="1"/>
</dbReference>
<dbReference type="InterPro" id="IPR027417">
    <property type="entry name" value="P-loop_NTPase"/>
</dbReference>
<dbReference type="AlphaFoldDB" id="A0A2S7N370"/>
<dbReference type="InterPro" id="IPR010372">
    <property type="entry name" value="DNA_pol3_delta_N"/>
</dbReference>
<proteinExistence type="inferred from homology"/>
<sequence>MVTDLWNSIKSGRFSPVYLLYGEEEYFIKETKKLICEYALADEDAEFNLATIDLEETPVEVAIEEMETLPFMGERRVVILHNPSFLTAERKKEKVEHDLKRLEGYLANPSPTTIAVFIAPYPKLDERKKITKELKRNAAVLESKPLYERDLAKWIGNHTKSLGVTISQDGIEALLALTGNHLMMAATELEKLALYAANEQVIDGAMVDKLVPKNFDQNVFDLVDYILNGQKKKAVELYKELLMQKEEPIRILAAIARQYRIILQVKKLSSQGYGQMQIASKLKMSPYPVKLALKRINHFSEKSLLRVLGQLAELDYRMKTGLGDKEIQLELFILQS</sequence>
<dbReference type="Gene3D" id="3.40.50.300">
    <property type="entry name" value="P-loop containing nucleotide triphosphate hydrolases"/>
    <property type="match status" value="1"/>
</dbReference>
<dbReference type="OrthoDB" id="9775929at2"/>
<evidence type="ECO:0000259" key="9">
    <source>
        <dbReference type="Pfam" id="PF06144"/>
    </source>
</evidence>
<organism evidence="11 12">
    <name type="scientific">Pradoshia eiseniae</name>
    <dbReference type="NCBI Taxonomy" id="2064768"/>
    <lineage>
        <taxon>Bacteria</taxon>
        <taxon>Bacillati</taxon>
        <taxon>Bacillota</taxon>
        <taxon>Bacilli</taxon>
        <taxon>Bacillales</taxon>
        <taxon>Bacillaceae</taxon>
        <taxon>Pradoshia</taxon>
    </lineage>
</organism>
<comment type="catalytic activity">
    <reaction evidence="8">
        <text>DNA(n) + a 2'-deoxyribonucleoside 5'-triphosphate = DNA(n+1) + diphosphate</text>
        <dbReference type="Rhea" id="RHEA:22508"/>
        <dbReference type="Rhea" id="RHEA-COMP:17339"/>
        <dbReference type="Rhea" id="RHEA-COMP:17340"/>
        <dbReference type="ChEBI" id="CHEBI:33019"/>
        <dbReference type="ChEBI" id="CHEBI:61560"/>
        <dbReference type="ChEBI" id="CHEBI:173112"/>
        <dbReference type="EC" id="2.7.7.7"/>
    </reaction>
</comment>
<comment type="similarity">
    <text evidence="7">Belongs to the DNA polymerase HolA subunit family.</text>
</comment>
<dbReference type="EC" id="2.7.7.7" evidence="1"/>
<dbReference type="EMBL" id="PKOZ01000001">
    <property type="protein sequence ID" value="PQD96445.1"/>
    <property type="molecule type" value="Genomic_DNA"/>
</dbReference>
<protein>
    <recommendedName>
        <fullName evidence="2">DNA polymerase III subunit delta</fullName>
        <ecNumber evidence="1">2.7.7.7</ecNumber>
    </recommendedName>
</protein>
<dbReference type="PANTHER" id="PTHR34388">
    <property type="entry name" value="DNA POLYMERASE III SUBUNIT DELTA"/>
    <property type="match status" value="1"/>
</dbReference>
<name>A0A2S7N370_9BACI</name>
<evidence type="ECO:0000256" key="8">
    <source>
        <dbReference type="ARBA" id="ARBA00049244"/>
    </source>
</evidence>
<evidence type="ECO:0000256" key="3">
    <source>
        <dbReference type="ARBA" id="ARBA00022679"/>
    </source>
</evidence>
<dbReference type="Pfam" id="PF06144">
    <property type="entry name" value="DNA_pol3_delta"/>
    <property type="match status" value="1"/>
</dbReference>
<dbReference type="Proteomes" id="UP000239663">
    <property type="component" value="Unassembled WGS sequence"/>
</dbReference>
<dbReference type="NCBIfam" id="TIGR01128">
    <property type="entry name" value="holA"/>
    <property type="match status" value="1"/>
</dbReference>
<dbReference type="GO" id="GO:0009360">
    <property type="term" value="C:DNA polymerase III complex"/>
    <property type="evidence" value="ECO:0007669"/>
    <property type="project" value="InterPro"/>
</dbReference>
<gene>
    <name evidence="11" type="ORF">CYL18_00660</name>
</gene>
<comment type="caution">
    <text evidence="11">The sequence shown here is derived from an EMBL/GenBank/DDBJ whole genome shotgun (WGS) entry which is preliminary data.</text>
</comment>
<dbReference type="PANTHER" id="PTHR34388:SF1">
    <property type="entry name" value="DNA POLYMERASE III SUBUNIT DELTA"/>
    <property type="match status" value="1"/>
</dbReference>
<dbReference type="SUPFAM" id="SSF52540">
    <property type="entry name" value="P-loop containing nucleoside triphosphate hydrolases"/>
    <property type="match status" value="1"/>
</dbReference>
<dbReference type="GO" id="GO:0003887">
    <property type="term" value="F:DNA-directed DNA polymerase activity"/>
    <property type="evidence" value="ECO:0007669"/>
    <property type="project" value="UniProtKB-KW"/>
</dbReference>
<dbReference type="GO" id="GO:0003677">
    <property type="term" value="F:DNA binding"/>
    <property type="evidence" value="ECO:0007669"/>
    <property type="project" value="InterPro"/>
</dbReference>
<evidence type="ECO:0000256" key="1">
    <source>
        <dbReference type="ARBA" id="ARBA00012417"/>
    </source>
</evidence>